<name>A0A1U9LEN6_9PROT</name>
<evidence type="ECO:0000313" key="1">
    <source>
        <dbReference type="EMBL" id="AQT04828.1"/>
    </source>
</evidence>
<proteinExistence type="predicted"/>
<sequence length="170" mass="19085">MSDIMGQDVGDIFISDWKIKDGSVFGEFRADDGEYTLECYFKDGKTEVKKIPYAEKLEGPDRVPGGDYAIYANEKPILLAFTSKALSYKLKSILPDDVYKEARKMAFETNNVFFTPSHGVVSAKTFKKYDTGEWISIAVDHSGRLFAGFSWGDNKAVYYGNPDELTKLAL</sequence>
<organism evidence="1 2">
    <name type="scientific">Acetobacter persici</name>
    <dbReference type="NCBI Taxonomy" id="1076596"/>
    <lineage>
        <taxon>Bacteria</taxon>
        <taxon>Pseudomonadati</taxon>
        <taxon>Pseudomonadota</taxon>
        <taxon>Alphaproteobacteria</taxon>
        <taxon>Acetobacterales</taxon>
        <taxon>Acetobacteraceae</taxon>
        <taxon>Acetobacter</taxon>
    </lineage>
</organism>
<dbReference type="KEGG" id="aper:A0U91_07750"/>
<reference evidence="1 2" key="1">
    <citation type="submission" date="2016-03" db="EMBL/GenBank/DDBJ databases">
        <title>Acetic acid bacteria sequencing.</title>
        <authorList>
            <person name="Brandt J."/>
            <person name="Jakob F."/>
            <person name="Vogel R.F."/>
        </authorList>
    </citation>
    <scope>NUCLEOTIDE SEQUENCE [LARGE SCALE GENOMIC DNA]</scope>
    <source>
        <strain evidence="1 2">TMW2.1084</strain>
    </source>
</reference>
<dbReference type="AlphaFoldDB" id="A0A1U9LEN6"/>
<protein>
    <submittedName>
        <fullName evidence="1">Uncharacterized protein</fullName>
    </submittedName>
</protein>
<dbReference type="EMBL" id="CP014687">
    <property type="protein sequence ID" value="AQT04828.1"/>
    <property type="molecule type" value="Genomic_DNA"/>
</dbReference>
<gene>
    <name evidence="1" type="ORF">A0U91_07750</name>
</gene>
<evidence type="ECO:0000313" key="2">
    <source>
        <dbReference type="Proteomes" id="UP000189055"/>
    </source>
</evidence>
<accession>A0A1U9LEN6</accession>
<dbReference type="Proteomes" id="UP000189055">
    <property type="component" value="Chromosome"/>
</dbReference>
<dbReference type="STRING" id="1076596.A0U91_07750"/>